<dbReference type="EMBL" id="LR726712">
    <property type="protein sequence ID" value="VWO98081.1"/>
    <property type="molecule type" value="Genomic_DNA"/>
</dbReference>
<organism evidence="1">
    <name type="scientific">Ganoderma boninense</name>
    <dbReference type="NCBI Taxonomy" id="34458"/>
    <lineage>
        <taxon>Eukaryota</taxon>
        <taxon>Fungi</taxon>
        <taxon>Dikarya</taxon>
        <taxon>Basidiomycota</taxon>
        <taxon>Agaricomycotina</taxon>
        <taxon>Agaricomycetes</taxon>
        <taxon>Polyporales</taxon>
        <taxon>Polyporaceae</taxon>
        <taxon>Ganoderma</taxon>
    </lineage>
</organism>
<gene>
    <name evidence="1" type="primary">G4MQ91</name>
</gene>
<name>A0A5K1K1A6_9APHY</name>
<evidence type="ECO:0000313" key="1">
    <source>
        <dbReference type="EMBL" id="VWO98081.1"/>
    </source>
</evidence>
<dbReference type="AlphaFoldDB" id="A0A5K1K1A6"/>
<protein>
    <submittedName>
        <fullName evidence="1">Zn(2)-C6 fungal-type domain-containing protein</fullName>
    </submittedName>
</protein>
<reference evidence="1" key="1">
    <citation type="submission" date="2019-10" db="EMBL/GenBank/DDBJ databases">
        <authorList>
            <person name="Nor Muhammad N."/>
        </authorList>
    </citation>
    <scope>NUCLEOTIDE SEQUENCE</scope>
</reference>
<accession>A0A5K1K1A6</accession>
<sequence length="112" mass="12703">MTEHAWEDLEATTFRLAKYYKRAHQCGYVDSNGRSTLAYLESISKSLRDLEAPPPPGSRRQTLIPDAAVIVQEPVASSKPLPKARIHWPSWLKLHSLHRKTESGDELLKDIV</sequence>
<proteinExistence type="predicted"/>